<evidence type="ECO:0000256" key="1">
    <source>
        <dbReference type="SAM" id="MobiDB-lite"/>
    </source>
</evidence>
<evidence type="ECO:0000313" key="2">
    <source>
        <dbReference type="EMBL" id="KAG0714770.1"/>
    </source>
</evidence>
<organism evidence="2 3">
    <name type="scientific">Chionoecetes opilio</name>
    <name type="common">Atlantic snow crab</name>
    <name type="synonym">Cancer opilio</name>
    <dbReference type="NCBI Taxonomy" id="41210"/>
    <lineage>
        <taxon>Eukaryota</taxon>
        <taxon>Metazoa</taxon>
        <taxon>Ecdysozoa</taxon>
        <taxon>Arthropoda</taxon>
        <taxon>Crustacea</taxon>
        <taxon>Multicrustacea</taxon>
        <taxon>Malacostraca</taxon>
        <taxon>Eumalacostraca</taxon>
        <taxon>Eucarida</taxon>
        <taxon>Decapoda</taxon>
        <taxon>Pleocyemata</taxon>
        <taxon>Brachyura</taxon>
        <taxon>Eubrachyura</taxon>
        <taxon>Majoidea</taxon>
        <taxon>Majidae</taxon>
        <taxon>Chionoecetes</taxon>
    </lineage>
</organism>
<keyword evidence="3" id="KW-1185">Reference proteome</keyword>
<gene>
    <name evidence="2" type="ORF">GWK47_001446</name>
</gene>
<feature type="compositionally biased region" description="Basic residues" evidence="1">
    <location>
        <begin position="92"/>
        <end position="102"/>
    </location>
</feature>
<dbReference type="Proteomes" id="UP000770661">
    <property type="component" value="Unassembled WGS sequence"/>
</dbReference>
<reference evidence="2" key="1">
    <citation type="submission" date="2020-07" db="EMBL/GenBank/DDBJ databases">
        <title>The High-quality genome of the commercially important snow crab, Chionoecetes opilio.</title>
        <authorList>
            <person name="Jeong J.-H."/>
            <person name="Ryu S."/>
        </authorList>
    </citation>
    <scope>NUCLEOTIDE SEQUENCE</scope>
    <source>
        <strain evidence="2">MADBK_172401_WGS</strain>
        <tissue evidence="2">Digestive gland</tissue>
    </source>
</reference>
<protein>
    <submittedName>
        <fullName evidence="2">Uncharacterized protein</fullName>
    </submittedName>
</protein>
<name>A0A8J4Y4K2_CHIOP</name>
<accession>A0A8J4Y4K2</accession>
<sequence>MSFVRALDEPSGCLTENPTAFKKWMNRRPEQARFSLSLSGSTLPSQRKRQHHGRRITLHDFDIELQANSQFARAASTVIIYNKTSNLDSVKRGTRNSSHRRTGPMEKRFPQRQEGAILQSTHRLRAVPTQGLESGQQPAVINVRQKASNPRVLWMEL</sequence>
<evidence type="ECO:0000313" key="3">
    <source>
        <dbReference type="Proteomes" id="UP000770661"/>
    </source>
</evidence>
<dbReference type="AlphaFoldDB" id="A0A8J4Y4K2"/>
<feature type="region of interest" description="Disordered" evidence="1">
    <location>
        <begin position="90"/>
        <end position="113"/>
    </location>
</feature>
<dbReference type="EMBL" id="JACEEZ010020250">
    <property type="protein sequence ID" value="KAG0714770.1"/>
    <property type="molecule type" value="Genomic_DNA"/>
</dbReference>
<proteinExistence type="predicted"/>
<comment type="caution">
    <text evidence="2">The sequence shown here is derived from an EMBL/GenBank/DDBJ whole genome shotgun (WGS) entry which is preliminary data.</text>
</comment>